<dbReference type="AlphaFoldDB" id="A0A9Q6ZGS7"/>
<proteinExistence type="predicted"/>
<gene>
    <name evidence="1" type="ORF">I6I88_05275</name>
</gene>
<dbReference type="InterPro" id="IPR036390">
    <property type="entry name" value="WH_DNA-bd_sf"/>
</dbReference>
<name>A0A9Q6ZGS7_MYROD</name>
<accession>A0A9Q6ZGS7</accession>
<dbReference type="EMBL" id="CP068108">
    <property type="protein sequence ID" value="QQU01165.1"/>
    <property type="molecule type" value="Genomic_DNA"/>
</dbReference>
<dbReference type="InterPro" id="IPR036388">
    <property type="entry name" value="WH-like_DNA-bd_sf"/>
</dbReference>
<dbReference type="CDD" id="cd00090">
    <property type="entry name" value="HTH_ARSR"/>
    <property type="match status" value="1"/>
</dbReference>
<dbReference type="RefSeq" id="WP_002991492.1">
    <property type="nucleotide sequence ID" value="NZ_UGQN01000001.1"/>
</dbReference>
<organism evidence="1 2">
    <name type="scientific">Myroides odoratus</name>
    <name type="common">Flavobacterium odoratum</name>
    <dbReference type="NCBI Taxonomy" id="256"/>
    <lineage>
        <taxon>Bacteria</taxon>
        <taxon>Pseudomonadati</taxon>
        <taxon>Bacteroidota</taxon>
        <taxon>Flavobacteriia</taxon>
        <taxon>Flavobacteriales</taxon>
        <taxon>Flavobacteriaceae</taxon>
        <taxon>Myroides</taxon>
    </lineage>
</organism>
<protein>
    <submittedName>
        <fullName evidence="1">Transcriptional regulator</fullName>
    </submittedName>
</protein>
<sequence length="211" mass="24082">MKKSSTDRILMQLKMRGEVIAADLADQLEITKEGARLQLQKLLKEGLVSAVFKSEGVGRPIAYYSLTDQGLAKFPDTHAQVTVEMIEAVRKLFGENALDLLIADREKKVYQHYETVIGQPNSIEEVLNRLVKIRTQEGYMAEWQKEEDGSYIFIENHCPICAAATVCQGFCRSELNNFRQLMGSDFQVERIQYIISGAHRCTYRITKKELE</sequence>
<dbReference type="InterPro" id="IPR011991">
    <property type="entry name" value="ArsR-like_HTH"/>
</dbReference>
<dbReference type="SUPFAM" id="SSF46785">
    <property type="entry name" value="Winged helix' DNA-binding domain"/>
    <property type="match status" value="1"/>
</dbReference>
<evidence type="ECO:0000313" key="1">
    <source>
        <dbReference type="EMBL" id="QQU01165.1"/>
    </source>
</evidence>
<dbReference type="Proteomes" id="UP000596202">
    <property type="component" value="Chromosome"/>
</dbReference>
<dbReference type="Gene3D" id="1.10.10.10">
    <property type="entry name" value="Winged helix-like DNA-binding domain superfamily/Winged helix DNA-binding domain"/>
    <property type="match status" value="1"/>
</dbReference>
<dbReference type="GO" id="GO:0006355">
    <property type="term" value="P:regulation of DNA-templated transcription"/>
    <property type="evidence" value="ECO:0007669"/>
    <property type="project" value="UniProtKB-ARBA"/>
</dbReference>
<dbReference type="OrthoDB" id="155998at2"/>
<evidence type="ECO:0000313" key="2">
    <source>
        <dbReference type="Proteomes" id="UP000596202"/>
    </source>
</evidence>
<reference evidence="1 2" key="1">
    <citation type="submission" date="2021-01" db="EMBL/GenBank/DDBJ databases">
        <title>FDA dAtabase for Regulatory Grade micrObial Sequences (FDA-ARGOS): Supporting development and validation of Infectious Disease Dx tests.</title>
        <authorList>
            <person name="Sproer C."/>
            <person name="Gronow S."/>
            <person name="Severitt S."/>
            <person name="Schroder I."/>
            <person name="Tallon L."/>
            <person name="Sadzewicz L."/>
            <person name="Zhao X."/>
            <person name="Boylan J."/>
            <person name="Ott S."/>
            <person name="Bowen H."/>
            <person name="Vavikolanu K."/>
            <person name="Mehta A."/>
            <person name="Aluvathingal J."/>
            <person name="Nadendla S."/>
            <person name="Lowell S."/>
            <person name="Myers T."/>
            <person name="Yan Y."/>
            <person name="Sichtig H."/>
        </authorList>
    </citation>
    <scope>NUCLEOTIDE SEQUENCE [LARGE SCALE GENOMIC DNA]</scope>
    <source>
        <strain evidence="1 2">FDAARGOS_1131</strain>
    </source>
</reference>